<dbReference type="SUPFAM" id="SSF48452">
    <property type="entry name" value="TPR-like"/>
    <property type="match status" value="1"/>
</dbReference>
<evidence type="ECO:0000256" key="6">
    <source>
        <dbReference type="SAM" id="SignalP"/>
    </source>
</evidence>
<dbReference type="RefSeq" id="WP_015548086.1">
    <property type="nucleotide sequence ID" value="NC_021030.1"/>
</dbReference>
<dbReference type="STRING" id="717959.AL1_32410"/>
<dbReference type="EMBL" id="FP929032">
    <property type="protein sequence ID" value="CBK65298.1"/>
    <property type="molecule type" value="Genomic_DNA"/>
</dbReference>
<feature type="chain" id="PRO_5003058978" evidence="6">
    <location>
        <begin position="17"/>
        <end position="513"/>
    </location>
</feature>
<dbReference type="GO" id="GO:0009279">
    <property type="term" value="C:cell outer membrane"/>
    <property type="evidence" value="ECO:0007669"/>
    <property type="project" value="UniProtKB-SubCell"/>
</dbReference>
<dbReference type="KEGG" id="ash:AL1_32410"/>
<name>D4IQT6_9BACT</name>
<dbReference type="Gene3D" id="1.25.40.390">
    <property type="match status" value="1"/>
</dbReference>
<sequence>MKNSIKYLLLSAAALAAVSCESWLDVTPPSEIRAEAHYSSAEGFQQTLIGCYLAMGETDLYGENLTWHMVEILGRQYDARKNTAADDYDLDRYNYKTTKSTEVIEKVWEKSYSVITNVNDALDHIDRRKDELDSVNYRIIKGELLAVRAYIHFDLIRLFGCSDLAGRTDLESRHTVPYLTSVDKDAAPQLTYAETLRRMIADLTEAARLLEIDPIRARYPESIYTEANVDKFYDYRYMHLNYFAVKALLARVCMWEGSDENKHTALLAALEVIDDPASVGIAGGLTLRTFTDSAKAPTTEMCFPSEHIFALGVTDMAKKIASNLNREYSEQDRQYRTLCIKNSVADDLFEIKGAGISDCRYKQLYHNTDYWPEGTKTPSKLYQQTSTGADYRHKDLMPLIRLPEMYYIAAECRISGPDKDLGEARSLLQEVRKARAVYEELDADLDEAGLMAQLEKEYRKEFICEGVVFYFYKRLGYEKLPRQSDVMSGSKVIDDAVYMLPYPDFEIQSGRVQ</sequence>
<proteinExistence type="inferred from homology"/>
<accession>D4IQT6</accession>
<evidence type="ECO:0000256" key="3">
    <source>
        <dbReference type="ARBA" id="ARBA00022729"/>
    </source>
</evidence>
<comment type="subcellular location">
    <subcellularLocation>
        <location evidence="1">Cell outer membrane</location>
    </subcellularLocation>
</comment>
<gene>
    <name evidence="9" type="ORF">AL1_32410</name>
</gene>
<dbReference type="Proteomes" id="UP000008794">
    <property type="component" value="Chromosome"/>
</dbReference>
<dbReference type="InterPro" id="IPR011990">
    <property type="entry name" value="TPR-like_helical_dom_sf"/>
</dbReference>
<dbReference type="HOGENOM" id="CLU_015553_3_5_10"/>
<evidence type="ECO:0000313" key="10">
    <source>
        <dbReference type="Proteomes" id="UP000008794"/>
    </source>
</evidence>
<organism evidence="9 10">
    <name type="scientific">Alistipes shahii WAL 8301</name>
    <dbReference type="NCBI Taxonomy" id="717959"/>
    <lineage>
        <taxon>Bacteria</taxon>
        <taxon>Pseudomonadati</taxon>
        <taxon>Bacteroidota</taxon>
        <taxon>Bacteroidia</taxon>
        <taxon>Bacteroidales</taxon>
        <taxon>Rikenellaceae</taxon>
        <taxon>Alistipes</taxon>
    </lineage>
</organism>
<dbReference type="InterPro" id="IPR012944">
    <property type="entry name" value="SusD_RagB_dom"/>
</dbReference>
<dbReference type="AlphaFoldDB" id="D4IQT6"/>
<feature type="domain" description="RagB/SusD" evidence="7">
    <location>
        <begin position="376"/>
        <end position="474"/>
    </location>
</feature>
<dbReference type="OrthoDB" id="727588at2"/>
<evidence type="ECO:0000259" key="8">
    <source>
        <dbReference type="Pfam" id="PF14322"/>
    </source>
</evidence>
<keyword evidence="10" id="KW-1185">Reference proteome</keyword>
<keyword evidence="4" id="KW-0472">Membrane</keyword>
<keyword evidence="3 6" id="KW-0732">Signal</keyword>
<evidence type="ECO:0000313" key="9">
    <source>
        <dbReference type="EMBL" id="CBK65298.1"/>
    </source>
</evidence>
<reference evidence="9 10" key="1">
    <citation type="submission" date="2010-03" db="EMBL/GenBank/DDBJ databases">
        <title>The genome sequence of Alistipes shahii WAL 8301.</title>
        <authorList>
            <consortium name="metaHIT consortium -- http://www.metahit.eu/"/>
            <person name="Pajon A."/>
            <person name="Turner K."/>
            <person name="Parkhill J."/>
        </authorList>
    </citation>
    <scope>NUCLEOTIDE SEQUENCE [LARGE SCALE GENOMIC DNA]</scope>
    <source>
        <strain evidence="9 10">WAL 8301</strain>
    </source>
</reference>
<evidence type="ECO:0000256" key="4">
    <source>
        <dbReference type="ARBA" id="ARBA00023136"/>
    </source>
</evidence>
<dbReference type="Pfam" id="PF14322">
    <property type="entry name" value="SusD-like_3"/>
    <property type="match status" value="1"/>
</dbReference>
<comment type="similarity">
    <text evidence="2">Belongs to the SusD family.</text>
</comment>
<protein>
    <submittedName>
        <fullName evidence="9">SusD family</fullName>
    </submittedName>
</protein>
<feature type="signal peptide" evidence="6">
    <location>
        <begin position="1"/>
        <end position="16"/>
    </location>
</feature>
<evidence type="ECO:0000256" key="5">
    <source>
        <dbReference type="ARBA" id="ARBA00023237"/>
    </source>
</evidence>
<evidence type="ECO:0000256" key="2">
    <source>
        <dbReference type="ARBA" id="ARBA00006275"/>
    </source>
</evidence>
<evidence type="ECO:0000259" key="7">
    <source>
        <dbReference type="Pfam" id="PF07980"/>
    </source>
</evidence>
<reference evidence="9 10" key="2">
    <citation type="submission" date="2010-03" db="EMBL/GenBank/DDBJ databases">
        <authorList>
            <person name="Pajon A."/>
        </authorList>
    </citation>
    <scope>NUCLEOTIDE SEQUENCE [LARGE SCALE GENOMIC DNA]</scope>
    <source>
        <strain evidence="9 10">WAL 8301</strain>
    </source>
</reference>
<dbReference type="InterPro" id="IPR033985">
    <property type="entry name" value="SusD-like_N"/>
</dbReference>
<dbReference type="BioCyc" id="ASHA717959:AL1_RS15280-MONOMER"/>
<dbReference type="PATRIC" id="fig|717959.3.peg.1798"/>
<feature type="domain" description="SusD-like N-terminal" evidence="8">
    <location>
        <begin position="23"/>
        <end position="211"/>
    </location>
</feature>
<evidence type="ECO:0000256" key="1">
    <source>
        <dbReference type="ARBA" id="ARBA00004442"/>
    </source>
</evidence>
<dbReference type="PROSITE" id="PS51257">
    <property type="entry name" value="PROKAR_LIPOPROTEIN"/>
    <property type="match status" value="1"/>
</dbReference>
<dbReference type="Pfam" id="PF07980">
    <property type="entry name" value="SusD_RagB"/>
    <property type="match status" value="1"/>
</dbReference>
<keyword evidence="5" id="KW-0998">Cell outer membrane</keyword>
<dbReference type="GeneID" id="92756438"/>